<name>A0A2K3E5U6_CHLRE</name>
<dbReference type="ExpressionAtlas" id="A0A2K3E5U6">
    <property type="expression patterns" value="baseline"/>
</dbReference>
<dbReference type="Gramene" id="PNW88134">
    <property type="protein sequence ID" value="PNW88134"/>
    <property type="gene ID" value="CHLRE_01g015750v5"/>
</dbReference>
<dbReference type="EMBL" id="CM008962">
    <property type="protein sequence ID" value="PNW88134.1"/>
    <property type="molecule type" value="Genomic_DNA"/>
</dbReference>
<feature type="domain" description="NIPSNAP" evidence="2">
    <location>
        <begin position="176"/>
        <end position="278"/>
    </location>
</feature>
<dbReference type="KEGG" id="cre:CHLRE_01g015750v5"/>
<evidence type="ECO:0000259" key="2">
    <source>
        <dbReference type="Pfam" id="PF07978"/>
    </source>
</evidence>
<dbReference type="GO" id="GO:0005739">
    <property type="term" value="C:mitochondrion"/>
    <property type="evidence" value="ECO:0000318"/>
    <property type="project" value="GO_Central"/>
</dbReference>
<gene>
    <name evidence="3" type="ORF">CHLRE_01g015750v5</name>
</gene>
<dbReference type="OMA" id="WYESADH"/>
<protein>
    <recommendedName>
        <fullName evidence="2">NIPSNAP domain-containing protein</fullName>
    </recommendedName>
</protein>
<organism evidence="3 4">
    <name type="scientific">Chlamydomonas reinhardtii</name>
    <name type="common">Chlamydomonas smithii</name>
    <dbReference type="NCBI Taxonomy" id="3055"/>
    <lineage>
        <taxon>Eukaryota</taxon>
        <taxon>Viridiplantae</taxon>
        <taxon>Chlorophyta</taxon>
        <taxon>core chlorophytes</taxon>
        <taxon>Chlorophyceae</taxon>
        <taxon>CS clade</taxon>
        <taxon>Chlamydomonadales</taxon>
        <taxon>Chlamydomonadaceae</taxon>
        <taxon>Chlamydomonas</taxon>
    </lineage>
</organism>
<dbReference type="STRING" id="3055.A0A2K3E5U6"/>
<evidence type="ECO:0000256" key="1">
    <source>
        <dbReference type="ARBA" id="ARBA00005291"/>
    </source>
</evidence>
<dbReference type="PaxDb" id="3055-EDP09206"/>
<dbReference type="GeneID" id="5715115"/>
<dbReference type="InterPro" id="IPR011008">
    <property type="entry name" value="Dimeric_a/b-barrel"/>
</dbReference>
<dbReference type="InterPro" id="IPR012577">
    <property type="entry name" value="NIPSNAP"/>
</dbReference>
<dbReference type="Proteomes" id="UP000006906">
    <property type="component" value="Chromosome 1"/>
</dbReference>
<dbReference type="AlphaFoldDB" id="A0A2K3E5U6"/>
<dbReference type="RefSeq" id="XP_042928303.1">
    <property type="nucleotide sequence ID" value="XM_043058389.1"/>
</dbReference>
<reference evidence="3 4" key="1">
    <citation type="journal article" date="2007" name="Science">
        <title>The Chlamydomonas genome reveals the evolution of key animal and plant functions.</title>
        <authorList>
            <person name="Merchant S.S."/>
            <person name="Prochnik S.E."/>
            <person name="Vallon O."/>
            <person name="Harris E.H."/>
            <person name="Karpowicz S.J."/>
            <person name="Witman G.B."/>
            <person name="Terry A."/>
            <person name="Salamov A."/>
            <person name="Fritz-Laylin L.K."/>
            <person name="Marechal-Drouard L."/>
            <person name="Marshall W.F."/>
            <person name="Qu L.H."/>
            <person name="Nelson D.R."/>
            <person name="Sanderfoot A.A."/>
            <person name="Spalding M.H."/>
            <person name="Kapitonov V.V."/>
            <person name="Ren Q."/>
            <person name="Ferris P."/>
            <person name="Lindquist E."/>
            <person name="Shapiro H."/>
            <person name="Lucas S.M."/>
            <person name="Grimwood J."/>
            <person name="Schmutz J."/>
            <person name="Cardol P."/>
            <person name="Cerutti H."/>
            <person name="Chanfreau G."/>
            <person name="Chen C.L."/>
            <person name="Cognat V."/>
            <person name="Croft M.T."/>
            <person name="Dent R."/>
            <person name="Dutcher S."/>
            <person name="Fernandez E."/>
            <person name="Fukuzawa H."/>
            <person name="Gonzalez-Ballester D."/>
            <person name="Gonzalez-Halphen D."/>
            <person name="Hallmann A."/>
            <person name="Hanikenne M."/>
            <person name="Hippler M."/>
            <person name="Inwood W."/>
            <person name="Jabbari K."/>
            <person name="Kalanon M."/>
            <person name="Kuras R."/>
            <person name="Lefebvre P.A."/>
            <person name="Lemaire S.D."/>
            <person name="Lobanov A.V."/>
            <person name="Lohr M."/>
            <person name="Manuell A."/>
            <person name="Meier I."/>
            <person name="Mets L."/>
            <person name="Mittag M."/>
            <person name="Mittelmeier T."/>
            <person name="Moroney J.V."/>
            <person name="Moseley J."/>
            <person name="Napoli C."/>
            <person name="Nedelcu A.M."/>
            <person name="Niyogi K."/>
            <person name="Novoselov S.V."/>
            <person name="Paulsen I.T."/>
            <person name="Pazour G."/>
            <person name="Purton S."/>
            <person name="Ral J.P."/>
            <person name="Riano-Pachon D.M."/>
            <person name="Riekhof W."/>
            <person name="Rymarquis L."/>
            <person name="Schroda M."/>
            <person name="Stern D."/>
            <person name="Umen J."/>
            <person name="Willows R."/>
            <person name="Wilson N."/>
            <person name="Zimmer S.L."/>
            <person name="Allmer J."/>
            <person name="Balk J."/>
            <person name="Bisova K."/>
            <person name="Chen C.J."/>
            <person name="Elias M."/>
            <person name="Gendler K."/>
            <person name="Hauser C."/>
            <person name="Lamb M.R."/>
            <person name="Ledford H."/>
            <person name="Long J.C."/>
            <person name="Minagawa J."/>
            <person name="Page M.D."/>
            <person name="Pan J."/>
            <person name="Pootakham W."/>
            <person name="Roje S."/>
            <person name="Rose A."/>
            <person name="Stahlberg E."/>
            <person name="Terauchi A.M."/>
            <person name="Yang P."/>
            <person name="Ball S."/>
            <person name="Bowler C."/>
            <person name="Dieckmann C.L."/>
            <person name="Gladyshev V.N."/>
            <person name="Green P."/>
            <person name="Jorgensen R."/>
            <person name="Mayfield S."/>
            <person name="Mueller-Roeber B."/>
            <person name="Rajamani S."/>
            <person name="Sayre R.T."/>
            <person name="Brokstein P."/>
            <person name="Dubchak I."/>
            <person name="Goodstein D."/>
            <person name="Hornick L."/>
            <person name="Huang Y.W."/>
            <person name="Jhaveri J."/>
            <person name="Luo Y."/>
            <person name="Martinez D."/>
            <person name="Ngau W.C."/>
            <person name="Otillar B."/>
            <person name="Poliakov A."/>
            <person name="Porter A."/>
            <person name="Szajkowski L."/>
            <person name="Werner G."/>
            <person name="Zhou K."/>
            <person name="Grigoriev I.V."/>
            <person name="Rokhsar D.S."/>
            <person name="Grossman A.R."/>
        </authorList>
    </citation>
    <scope>NUCLEOTIDE SEQUENCE [LARGE SCALE GENOMIC DNA]</scope>
    <source>
        <strain evidence="4">CC-503</strain>
    </source>
</reference>
<sequence length="280" mass="30518">MLLQSAVRMAAAQPAPAWLAGLAGSLRGFTASSSATSAAATAAPAAASSAPGLIEVREYTLKPEGVKAFMDVSAEYADVRKQLLPFLGLFTCDVGSCLHRVTHLYAYDSFDQRDAVRAAALRDPRWRKFIELSRPHVQYQENKVMLEARPIYAALQLPPTAQFQAPPKTGSGKVVYELRSYQLSPGYGSVPKLVEAFSAGLPHKVAKDPDGKLVFFGYTDVGMLNHVVELWRYPSAQACIQARQAARTVPKWRETIGAVTPGVQHFTSSFLHPAPFSPWQ</sequence>
<evidence type="ECO:0000313" key="3">
    <source>
        <dbReference type="EMBL" id="PNW88134.1"/>
    </source>
</evidence>
<dbReference type="PANTHER" id="PTHR21017:SF17">
    <property type="entry name" value="PROTEIN NIPSNAP"/>
    <property type="match status" value="1"/>
</dbReference>
<dbReference type="SUPFAM" id="SSF54909">
    <property type="entry name" value="Dimeric alpha+beta barrel"/>
    <property type="match status" value="2"/>
</dbReference>
<accession>A0A2K3E5U6</accession>
<keyword evidence="4" id="KW-1185">Reference proteome</keyword>
<dbReference type="PANTHER" id="PTHR21017">
    <property type="entry name" value="NIPSNAP-RELATED"/>
    <property type="match status" value="1"/>
</dbReference>
<dbReference type="GO" id="GO:0000423">
    <property type="term" value="P:mitophagy"/>
    <property type="evidence" value="ECO:0007669"/>
    <property type="project" value="UniProtKB-ARBA"/>
</dbReference>
<dbReference type="InterPro" id="IPR051557">
    <property type="entry name" value="NipSnap_domain"/>
</dbReference>
<dbReference type="Gene3D" id="3.30.70.100">
    <property type="match status" value="2"/>
</dbReference>
<dbReference type="InParanoid" id="A0A2K3E5U6"/>
<dbReference type="OrthoDB" id="10262843at2759"/>
<proteinExistence type="inferred from homology"/>
<comment type="similarity">
    <text evidence="1">Belongs to the NipSnap family.</text>
</comment>
<feature type="domain" description="NIPSNAP" evidence="2">
    <location>
        <begin position="55"/>
        <end position="146"/>
    </location>
</feature>
<dbReference type="Pfam" id="PF07978">
    <property type="entry name" value="NIPSNAP"/>
    <property type="match status" value="2"/>
</dbReference>
<evidence type="ECO:0000313" key="4">
    <source>
        <dbReference type="Proteomes" id="UP000006906"/>
    </source>
</evidence>